<evidence type="ECO:0000313" key="4">
    <source>
        <dbReference type="EMBL" id="ADZ81244.1"/>
    </source>
</evidence>
<dbReference type="EMBL" id="CP002584">
    <property type="protein sequence ID" value="ADZ81244.1"/>
    <property type="molecule type" value="Genomic_DNA"/>
</dbReference>
<dbReference type="InterPro" id="IPR011006">
    <property type="entry name" value="CheY-like_superfamily"/>
</dbReference>
<dbReference type="Gene3D" id="3.40.50.2300">
    <property type="match status" value="1"/>
</dbReference>
<dbReference type="GO" id="GO:0000160">
    <property type="term" value="P:phosphorelay signal transduction system"/>
    <property type="evidence" value="ECO:0007669"/>
    <property type="project" value="InterPro"/>
</dbReference>
<evidence type="ECO:0000256" key="2">
    <source>
        <dbReference type="PROSITE-ProRule" id="PRU00169"/>
    </source>
</evidence>
<evidence type="ECO:0000256" key="1">
    <source>
        <dbReference type="ARBA" id="ARBA00022553"/>
    </source>
</evidence>
<feature type="modified residue" description="4-aspartylphosphate" evidence="2">
    <location>
        <position position="53"/>
    </location>
</feature>
<dbReference type="KEGG" id="shg:Sph21_4736"/>
<protein>
    <submittedName>
        <fullName evidence="4">Response regulator receiver protein</fullName>
    </submittedName>
</protein>
<dbReference type="PROSITE" id="PS50110">
    <property type="entry name" value="RESPONSE_REGULATORY"/>
    <property type="match status" value="1"/>
</dbReference>
<name>F4CBW7_SPHS2</name>
<dbReference type="eggNOG" id="COG0745">
    <property type="taxonomic scope" value="Bacteria"/>
</dbReference>
<dbReference type="AlphaFoldDB" id="F4CBW7"/>
<keyword evidence="1 2" id="KW-0597">Phosphoprotein</keyword>
<reference evidence="4" key="1">
    <citation type="submission" date="2011-03" db="EMBL/GenBank/DDBJ databases">
        <title>Complete sequence of Sphingobacterium sp. 21.</title>
        <authorList>
            <consortium name="US DOE Joint Genome Institute"/>
            <person name="Lucas S."/>
            <person name="Copeland A."/>
            <person name="Lapidus A."/>
            <person name="Cheng J.-F."/>
            <person name="Goodwin L."/>
            <person name="Pitluck S."/>
            <person name="Davenport K."/>
            <person name="Detter J.C."/>
            <person name="Han C."/>
            <person name="Tapia R."/>
            <person name="Land M."/>
            <person name="Hauser L."/>
            <person name="Kyrpides N."/>
            <person name="Ivanova N."/>
            <person name="Ovchinnikova G."/>
            <person name="Pagani I."/>
            <person name="Siebers A.K."/>
            <person name="Allgaier M."/>
            <person name="Thelen M.P."/>
            <person name="Hugenholtz P."/>
            <person name="Woyke T."/>
        </authorList>
    </citation>
    <scope>NUCLEOTIDE SEQUENCE</scope>
    <source>
        <strain evidence="4">21</strain>
    </source>
</reference>
<dbReference type="PANTHER" id="PTHR44591">
    <property type="entry name" value="STRESS RESPONSE REGULATOR PROTEIN 1"/>
    <property type="match status" value="1"/>
</dbReference>
<sequence>MRKKKVMIIDNDPGILDSVKLLLEVCNYDVEATDDLSIVTDSRHELPDILLLDIWMSGVNGKDVCKQLKSRDLTRQLPIIMFSANRDIAKIAQEAGADDYIAKPFELNDMLEKIERHTE</sequence>
<organism evidence="4">
    <name type="scientific">Sphingobacterium sp. (strain 21)</name>
    <dbReference type="NCBI Taxonomy" id="743722"/>
    <lineage>
        <taxon>Bacteria</taxon>
        <taxon>Pseudomonadati</taxon>
        <taxon>Bacteroidota</taxon>
        <taxon>Sphingobacteriia</taxon>
        <taxon>Sphingobacteriales</taxon>
        <taxon>Sphingobacteriaceae</taxon>
        <taxon>Sphingobacterium</taxon>
    </lineage>
</organism>
<dbReference type="SMART" id="SM00448">
    <property type="entry name" value="REC"/>
    <property type="match status" value="1"/>
</dbReference>
<accession>F4CBW7</accession>
<dbReference type="PATRIC" id="fig|743722.3.peg.5033"/>
<dbReference type="STRING" id="743722.Sph21_4736"/>
<dbReference type="InterPro" id="IPR050595">
    <property type="entry name" value="Bact_response_regulator"/>
</dbReference>
<evidence type="ECO:0000259" key="3">
    <source>
        <dbReference type="PROSITE" id="PS50110"/>
    </source>
</evidence>
<dbReference type="HOGENOM" id="CLU_000445_69_17_10"/>
<feature type="domain" description="Response regulatory" evidence="3">
    <location>
        <begin position="5"/>
        <end position="118"/>
    </location>
</feature>
<dbReference type="Pfam" id="PF00072">
    <property type="entry name" value="Response_reg"/>
    <property type="match status" value="1"/>
</dbReference>
<dbReference type="InterPro" id="IPR001789">
    <property type="entry name" value="Sig_transdc_resp-reg_receiver"/>
</dbReference>
<dbReference type="PANTHER" id="PTHR44591:SF3">
    <property type="entry name" value="RESPONSE REGULATORY DOMAIN-CONTAINING PROTEIN"/>
    <property type="match status" value="1"/>
</dbReference>
<proteinExistence type="predicted"/>
<dbReference type="SUPFAM" id="SSF52172">
    <property type="entry name" value="CheY-like"/>
    <property type="match status" value="1"/>
</dbReference>
<gene>
    <name evidence="4" type="ordered locus">Sph21_4736</name>
</gene>